<protein>
    <recommendedName>
        <fullName evidence="4">Reverse transcriptase domain-containing protein</fullName>
    </recommendedName>
</protein>
<evidence type="ECO:0000313" key="3">
    <source>
        <dbReference type="Proteomes" id="UP000823388"/>
    </source>
</evidence>
<name>A0A8T0PDE0_PANVG</name>
<sequence>MSASYAFAHLENSLVPTEKTLKNALGSILEGVGIVHDVLVRHDDFEVAFDFHIFDVYDFDILIGHPIEKLFLEVPLLGTIDFKLGRETISLPISWAKNSPAKLLPQLEPVEEVMAISPFEPSESSLEQDAELFIQEEDDSGETLYIPTDERPSQPPIELKPLPSVLRYAFLNGDIESPVIISNKLYDEETAKLLAVLEKHRPVFGYSLQDLKGISPTLCTHRIPIDPSCTPSREPQPRWDNLSRASQ</sequence>
<organism evidence="2 3">
    <name type="scientific">Panicum virgatum</name>
    <name type="common">Blackwell switchgrass</name>
    <dbReference type="NCBI Taxonomy" id="38727"/>
    <lineage>
        <taxon>Eukaryota</taxon>
        <taxon>Viridiplantae</taxon>
        <taxon>Streptophyta</taxon>
        <taxon>Embryophyta</taxon>
        <taxon>Tracheophyta</taxon>
        <taxon>Spermatophyta</taxon>
        <taxon>Magnoliopsida</taxon>
        <taxon>Liliopsida</taxon>
        <taxon>Poales</taxon>
        <taxon>Poaceae</taxon>
        <taxon>PACMAD clade</taxon>
        <taxon>Panicoideae</taxon>
        <taxon>Panicodae</taxon>
        <taxon>Paniceae</taxon>
        <taxon>Panicinae</taxon>
        <taxon>Panicum</taxon>
        <taxon>Panicum sect. Hiantes</taxon>
    </lineage>
</organism>
<evidence type="ECO:0000313" key="2">
    <source>
        <dbReference type="EMBL" id="KAG2557256.1"/>
    </source>
</evidence>
<reference evidence="2" key="1">
    <citation type="submission" date="2020-05" db="EMBL/GenBank/DDBJ databases">
        <title>WGS assembly of Panicum virgatum.</title>
        <authorList>
            <person name="Lovell J.T."/>
            <person name="Jenkins J."/>
            <person name="Shu S."/>
            <person name="Juenger T.E."/>
            <person name="Schmutz J."/>
        </authorList>
    </citation>
    <scope>NUCLEOTIDE SEQUENCE</scope>
    <source>
        <strain evidence="2">AP13</strain>
    </source>
</reference>
<dbReference type="AlphaFoldDB" id="A0A8T0PDE0"/>
<dbReference type="Proteomes" id="UP000823388">
    <property type="component" value="Chromosome 8N"/>
</dbReference>
<accession>A0A8T0PDE0</accession>
<evidence type="ECO:0008006" key="4">
    <source>
        <dbReference type="Google" id="ProtNLM"/>
    </source>
</evidence>
<comment type="caution">
    <text evidence="2">The sequence shown here is derived from an EMBL/GenBank/DDBJ whole genome shotgun (WGS) entry which is preliminary data.</text>
</comment>
<proteinExistence type="predicted"/>
<dbReference type="EMBL" id="CM029052">
    <property type="protein sequence ID" value="KAG2557256.1"/>
    <property type="molecule type" value="Genomic_DNA"/>
</dbReference>
<gene>
    <name evidence="2" type="ORF">PVAP13_8NG206401</name>
</gene>
<evidence type="ECO:0000256" key="1">
    <source>
        <dbReference type="SAM" id="MobiDB-lite"/>
    </source>
</evidence>
<feature type="region of interest" description="Disordered" evidence="1">
    <location>
        <begin position="226"/>
        <end position="247"/>
    </location>
</feature>
<keyword evidence="3" id="KW-1185">Reference proteome</keyword>